<evidence type="ECO:0000256" key="4">
    <source>
        <dbReference type="SAM" id="MobiDB-lite"/>
    </source>
</evidence>
<dbReference type="GO" id="GO:0016746">
    <property type="term" value="F:acyltransferase activity"/>
    <property type="evidence" value="ECO:0007669"/>
    <property type="project" value="UniProtKB-KW"/>
</dbReference>
<dbReference type="PANTHER" id="PTHR36449:SF1">
    <property type="entry name" value="ACETYLTRANSFERASE"/>
    <property type="match status" value="1"/>
</dbReference>
<sequence length="171" mass="18884">MRFRRPALLDPDKHHRDEFTSGEPTLDEWLRRYAGQNRRGNTAAAWVIADANHNVVCYATLSMTAIDRSASPKRVGKGAPQQIPALLIGRLATEIHVAELGVGTEMVEHILATAAELNIKAACRAVVITALNADASRWWQRFGFEPFNAHDAANVDLYLLTKDIAETLANL</sequence>
<comment type="caution">
    <text evidence="5">The sequence shown here is derived from an EMBL/GenBank/DDBJ whole genome shotgun (WGS) entry which is preliminary data.</text>
</comment>
<dbReference type="PANTHER" id="PTHR36449">
    <property type="entry name" value="ACETYLTRANSFERASE-RELATED"/>
    <property type="match status" value="1"/>
</dbReference>
<protein>
    <submittedName>
        <fullName evidence="5">GNAT family N-acetyltransferase</fullName>
    </submittedName>
</protein>
<dbReference type="SUPFAM" id="SSF55729">
    <property type="entry name" value="Acyl-CoA N-acyltransferases (Nat)"/>
    <property type="match status" value="1"/>
</dbReference>
<feature type="compositionally biased region" description="Basic and acidic residues" evidence="4">
    <location>
        <begin position="10"/>
        <end position="19"/>
    </location>
</feature>
<feature type="region of interest" description="Disordered" evidence="4">
    <location>
        <begin position="1"/>
        <end position="21"/>
    </location>
</feature>
<keyword evidence="2 5" id="KW-0808">Transferase</keyword>
<name>A0A557XHS3_9MYCO</name>
<evidence type="ECO:0000256" key="2">
    <source>
        <dbReference type="ARBA" id="ARBA00022679"/>
    </source>
</evidence>
<keyword evidence="3" id="KW-0012">Acyltransferase</keyword>
<dbReference type="AlphaFoldDB" id="A0A557XHS3"/>
<dbReference type="EMBL" id="VMQU01000103">
    <property type="protein sequence ID" value="TVS85228.1"/>
    <property type="molecule type" value="Genomic_DNA"/>
</dbReference>
<evidence type="ECO:0000313" key="5">
    <source>
        <dbReference type="EMBL" id="TVS85228.1"/>
    </source>
</evidence>
<evidence type="ECO:0000256" key="3">
    <source>
        <dbReference type="ARBA" id="ARBA00023315"/>
    </source>
</evidence>
<dbReference type="OrthoDB" id="9799147at2"/>
<evidence type="ECO:0000256" key="1">
    <source>
        <dbReference type="ARBA" id="ARBA00022649"/>
    </source>
</evidence>
<dbReference type="Gene3D" id="3.40.630.30">
    <property type="match status" value="1"/>
</dbReference>
<evidence type="ECO:0000313" key="6">
    <source>
        <dbReference type="Proteomes" id="UP000320513"/>
    </source>
</evidence>
<organism evidence="5 6">
    <name type="scientific">Mycobacterium helveticum</name>
    <dbReference type="NCBI Taxonomy" id="2592811"/>
    <lineage>
        <taxon>Bacteria</taxon>
        <taxon>Bacillati</taxon>
        <taxon>Actinomycetota</taxon>
        <taxon>Actinomycetes</taxon>
        <taxon>Mycobacteriales</taxon>
        <taxon>Mycobacteriaceae</taxon>
        <taxon>Mycobacterium</taxon>
    </lineage>
</organism>
<dbReference type="RefSeq" id="WP_144954423.1">
    <property type="nucleotide sequence ID" value="NZ_VMQU01000103.1"/>
</dbReference>
<gene>
    <name evidence="5" type="ORF">FPZ47_20260</name>
</gene>
<accession>A0A557XHS3</accession>
<keyword evidence="6" id="KW-1185">Reference proteome</keyword>
<proteinExistence type="predicted"/>
<dbReference type="Proteomes" id="UP000320513">
    <property type="component" value="Unassembled WGS sequence"/>
</dbReference>
<reference evidence="5 6" key="1">
    <citation type="submission" date="2019-07" db="EMBL/GenBank/DDBJ databases">
        <title>New Mycobacterium species.</title>
        <authorList>
            <person name="Tortoli E."/>
            <person name="Ghielmetti G."/>
            <person name="Friedel U."/>
            <person name="Trovato A."/>
        </authorList>
    </citation>
    <scope>NUCLEOTIDE SEQUENCE [LARGE SCALE GENOMIC DNA]</scope>
    <source>
        <strain evidence="5 6">16-83</strain>
    </source>
</reference>
<keyword evidence="1" id="KW-1277">Toxin-antitoxin system</keyword>
<dbReference type="InterPro" id="IPR016181">
    <property type="entry name" value="Acyl_CoA_acyltransferase"/>
</dbReference>